<accession>A0A1Y6BDG2</accession>
<dbReference type="Proteomes" id="UP000192907">
    <property type="component" value="Unassembled WGS sequence"/>
</dbReference>
<gene>
    <name evidence="1" type="ORF">SAMN06296036_102171</name>
</gene>
<reference evidence="2" key="1">
    <citation type="submission" date="2017-04" db="EMBL/GenBank/DDBJ databases">
        <authorList>
            <person name="Varghese N."/>
            <person name="Submissions S."/>
        </authorList>
    </citation>
    <scope>NUCLEOTIDE SEQUENCE [LARGE SCALE GENOMIC DNA]</scope>
    <source>
        <strain evidence="2">RKEM611</strain>
    </source>
</reference>
<name>A0A1Y6BDG2_9BACT</name>
<dbReference type="STRING" id="1513793.SAMN06296036_102171"/>
<keyword evidence="2" id="KW-1185">Reference proteome</keyword>
<proteinExistence type="predicted"/>
<sequence>MVDLQPVQVIDRIVVQKIEGLVSTQVDYEAVIDRYYATASL</sequence>
<dbReference type="AlphaFoldDB" id="A0A1Y6BDG2"/>
<dbReference type="RefSeq" id="WP_268808659.1">
    <property type="nucleotide sequence ID" value="NZ_FWZT01000002.1"/>
</dbReference>
<protein>
    <submittedName>
        <fullName evidence="1">Uncharacterized protein</fullName>
    </submittedName>
</protein>
<evidence type="ECO:0000313" key="1">
    <source>
        <dbReference type="EMBL" id="SME95037.1"/>
    </source>
</evidence>
<evidence type="ECO:0000313" key="2">
    <source>
        <dbReference type="Proteomes" id="UP000192907"/>
    </source>
</evidence>
<organism evidence="1 2">
    <name type="scientific">Pseudobacteriovorax antillogorgiicola</name>
    <dbReference type="NCBI Taxonomy" id="1513793"/>
    <lineage>
        <taxon>Bacteria</taxon>
        <taxon>Pseudomonadati</taxon>
        <taxon>Bdellovibrionota</taxon>
        <taxon>Oligoflexia</taxon>
        <taxon>Oligoflexales</taxon>
        <taxon>Pseudobacteriovoracaceae</taxon>
        <taxon>Pseudobacteriovorax</taxon>
    </lineage>
</organism>
<dbReference type="EMBL" id="FWZT01000002">
    <property type="protein sequence ID" value="SME95037.1"/>
    <property type="molecule type" value="Genomic_DNA"/>
</dbReference>